<accession>A0A0M7AK39</accession>
<feature type="domain" description="Tetrapyrrole biosynthesis uroporphyrinogen III synthase" evidence="10">
    <location>
        <begin position="15"/>
        <end position="202"/>
    </location>
</feature>
<dbReference type="EC" id="4.2.1.75" evidence="3 9"/>
<dbReference type="PANTHER" id="PTHR38042">
    <property type="entry name" value="UROPORPHYRINOGEN-III SYNTHASE, CHLOROPLASTIC"/>
    <property type="match status" value="1"/>
</dbReference>
<comment type="similarity">
    <text evidence="2 9">Belongs to the uroporphyrinogen-III synthase family.</text>
</comment>
<evidence type="ECO:0000256" key="1">
    <source>
        <dbReference type="ARBA" id="ARBA00004772"/>
    </source>
</evidence>
<dbReference type="STRING" id="388408.LAX5112_03966"/>
<keyword evidence="4 9" id="KW-0456">Lyase</keyword>
<reference evidence="12" key="1">
    <citation type="submission" date="2015-07" db="EMBL/GenBank/DDBJ databases">
        <authorList>
            <person name="Rodrigo-Torres Lidia"/>
            <person name="Arahal R.David."/>
        </authorList>
    </citation>
    <scope>NUCLEOTIDE SEQUENCE [LARGE SCALE GENOMIC DNA]</scope>
    <source>
        <strain evidence="12">CECT 5112</strain>
    </source>
</reference>
<proteinExistence type="inferred from homology"/>
<evidence type="ECO:0000256" key="3">
    <source>
        <dbReference type="ARBA" id="ARBA00013109"/>
    </source>
</evidence>
<dbReference type="EMBL" id="CXWD01000018">
    <property type="protein sequence ID" value="CTQ74766.1"/>
    <property type="molecule type" value="Genomic_DNA"/>
</dbReference>
<sequence>MPLLHFRPCPPPCFDLSSIDALAVTSRRAVDAITHHAQLTQLTSLPAFTVGNKTAAACREAGFEDVRSADSDVAGLANLILSSAGSDLRKVLYLSAEQRSGDLGRLLEKGGITCRTLPVYRMEPVQDLPKTVFARLANGDYAGVLVFSRRTGETLARLFTAHLPEHIFSDLPVYAISGQAAEGFQGFNDVHIASAPREDALFDLLLAEC</sequence>
<keyword evidence="12" id="KW-1185">Reference proteome</keyword>
<evidence type="ECO:0000256" key="5">
    <source>
        <dbReference type="ARBA" id="ARBA00023244"/>
    </source>
</evidence>
<dbReference type="SUPFAM" id="SSF69618">
    <property type="entry name" value="HemD-like"/>
    <property type="match status" value="1"/>
</dbReference>
<dbReference type="GO" id="GO:0006780">
    <property type="term" value="P:uroporphyrinogen III biosynthetic process"/>
    <property type="evidence" value="ECO:0007669"/>
    <property type="project" value="UniProtKB-UniRule"/>
</dbReference>
<dbReference type="AlphaFoldDB" id="A0A0M7AK39"/>
<dbReference type="GO" id="GO:0006782">
    <property type="term" value="P:protoporphyrinogen IX biosynthetic process"/>
    <property type="evidence" value="ECO:0007669"/>
    <property type="project" value="UniProtKB-UniRule"/>
</dbReference>
<dbReference type="InterPro" id="IPR039793">
    <property type="entry name" value="UROS/Hem4"/>
</dbReference>
<dbReference type="Proteomes" id="UP000053235">
    <property type="component" value="Unassembled WGS sequence"/>
</dbReference>
<gene>
    <name evidence="11" type="ORF">LAX5112_03966</name>
</gene>
<evidence type="ECO:0000256" key="7">
    <source>
        <dbReference type="ARBA" id="ARBA00040167"/>
    </source>
</evidence>
<organism evidence="11 12">
    <name type="scientific">Roseibium alexandrii</name>
    <dbReference type="NCBI Taxonomy" id="388408"/>
    <lineage>
        <taxon>Bacteria</taxon>
        <taxon>Pseudomonadati</taxon>
        <taxon>Pseudomonadota</taxon>
        <taxon>Alphaproteobacteria</taxon>
        <taxon>Hyphomicrobiales</taxon>
        <taxon>Stappiaceae</taxon>
        <taxon>Roseibium</taxon>
    </lineage>
</organism>
<dbReference type="Gene3D" id="3.40.50.10090">
    <property type="match status" value="2"/>
</dbReference>
<evidence type="ECO:0000313" key="11">
    <source>
        <dbReference type="EMBL" id="CTQ74766.1"/>
    </source>
</evidence>
<comment type="pathway">
    <text evidence="1 9">Porphyrin-containing compound metabolism; protoporphyrin-IX biosynthesis; coproporphyrinogen-III from 5-aminolevulinate: step 3/4.</text>
</comment>
<evidence type="ECO:0000256" key="2">
    <source>
        <dbReference type="ARBA" id="ARBA00008133"/>
    </source>
</evidence>
<name>A0A0M7AK39_9HYPH</name>
<keyword evidence="5 9" id="KW-0627">Porphyrin biosynthesis</keyword>
<dbReference type="PANTHER" id="PTHR38042:SF1">
    <property type="entry name" value="UROPORPHYRINOGEN-III SYNTHASE, CHLOROPLASTIC"/>
    <property type="match status" value="1"/>
</dbReference>
<protein>
    <recommendedName>
        <fullName evidence="7 9">Uroporphyrinogen-III synthase</fullName>
        <ecNumber evidence="3 9">4.2.1.75</ecNumber>
    </recommendedName>
</protein>
<comment type="catalytic activity">
    <reaction evidence="8 9">
        <text>hydroxymethylbilane = uroporphyrinogen III + H2O</text>
        <dbReference type="Rhea" id="RHEA:18965"/>
        <dbReference type="ChEBI" id="CHEBI:15377"/>
        <dbReference type="ChEBI" id="CHEBI:57308"/>
        <dbReference type="ChEBI" id="CHEBI:57845"/>
        <dbReference type="EC" id="4.2.1.75"/>
    </reaction>
</comment>
<dbReference type="GO" id="GO:0004852">
    <property type="term" value="F:uroporphyrinogen-III synthase activity"/>
    <property type="evidence" value="ECO:0007669"/>
    <property type="project" value="UniProtKB-UniRule"/>
</dbReference>
<evidence type="ECO:0000259" key="10">
    <source>
        <dbReference type="Pfam" id="PF02602"/>
    </source>
</evidence>
<evidence type="ECO:0000256" key="9">
    <source>
        <dbReference type="RuleBase" id="RU366031"/>
    </source>
</evidence>
<comment type="function">
    <text evidence="6 9">Catalyzes cyclization of the linear tetrapyrrole, hydroxymethylbilane, to the macrocyclic uroporphyrinogen III.</text>
</comment>
<dbReference type="InterPro" id="IPR036108">
    <property type="entry name" value="4pyrrol_syn_uPrphyn_synt_sf"/>
</dbReference>
<evidence type="ECO:0000313" key="12">
    <source>
        <dbReference type="Proteomes" id="UP000053235"/>
    </source>
</evidence>
<dbReference type="InterPro" id="IPR003754">
    <property type="entry name" value="4pyrrol_synth_uPrphyn_synth"/>
</dbReference>
<dbReference type="CDD" id="cd06578">
    <property type="entry name" value="HemD"/>
    <property type="match status" value="1"/>
</dbReference>
<evidence type="ECO:0000256" key="4">
    <source>
        <dbReference type="ARBA" id="ARBA00023239"/>
    </source>
</evidence>
<evidence type="ECO:0000256" key="6">
    <source>
        <dbReference type="ARBA" id="ARBA00037589"/>
    </source>
</evidence>
<evidence type="ECO:0000256" key="8">
    <source>
        <dbReference type="ARBA" id="ARBA00048617"/>
    </source>
</evidence>
<dbReference type="Pfam" id="PF02602">
    <property type="entry name" value="HEM4"/>
    <property type="match status" value="1"/>
</dbReference>